<dbReference type="InterPro" id="IPR029062">
    <property type="entry name" value="Class_I_gatase-like"/>
</dbReference>
<protein>
    <recommendedName>
        <fullName evidence="1">ThuA-like domain-containing protein</fullName>
    </recommendedName>
</protein>
<dbReference type="Gene3D" id="3.40.50.880">
    <property type="match status" value="1"/>
</dbReference>
<dbReference type="VEuPathDB" id="FungiDB:jhhlp_002847"/>
<dbReference type="InParanoid" id="A0A2N3NF27"/>
<dbReference type="PANTHER" id="PTHR40469">
    <property type="entry name" value="SECRETED GLYCOSYL HYDROLASE"/>
    <property type="match status" value="1"/>
</dbReference>
<reference evidence="2 3" key="1">
    <citation type="journal article" date="2017" name="G3 (Bethesda)">
        <title>First Draft Genome Sequence of the Pathogenic Fungus Lomentospora prolificans (Formerly Scedosporium prolificans).</title>
        <authorList>
            <person name="Luo R."/>
            <person name="Zimin A."/>
            <person name="Workman R."/>
            <person name="Fan Y."/>
            <person name="Pertea G."/>
            <person name="Grossman N."/>
            <person name="Wear M.P."/>
            <person name="Jia B."/>
            <person name="Miller H."/>
            <person name="Casadevall A."/>
            <person name="Timp W."/>
            <person name="Zhang S.X."/>
            <person name="Salzberg S.L."/>
        </authorList>
    </citation>
    <scope>NUCLEOTIDE SEQUENCE [LARGE SCALE GENOMIC DNA]</scope>
    <source>
        <strain evidence="2 3">JHH-5317</strain>
    </source>
</reference>
<evidence type="ECO:0000259" key="1">
    <source>
        <dbReference type="Pfam" id="PF06283"/>
    </source>
</evidence>
<accession>A0A2N3NF27</accession>
<dbReference type="Pfam" id="PF06283">
    <property type="entry name" value="ThuA"/>
    <property type="match status" value="1"/>
</dbReference>
<organism evidence="2 3">
    <name type="scientific">Lomentospora prolificans</name>
    <dbReference type="NCBI Taxonomy" id="41688"/>
    <lineage>
        <taxon>Eukaryota</taxon>
        <taxon>Fungi</taxon>
        <taxon>Dikarya</taxon>
        <taxon>Ascomycota</taxon>
        <taxon>Pezizomycotina</taxon>
        <taxon>Sordariomycetes</taxon>
        <taxon>Hypocreomycetidae</taxon>
        <taxon>Microascales</taxon>
        <taxon>Microascaceae</taxon>
        <taxon>Lomentospora</taxon>
    </lineage>
</organism>
<comment type="caution">
    <text evidence="2">The sequence shown here is derived from an EMBL/GenBank/DDBJ whole genome shotgun (WGS) entry which is preliminary data.</text>
</comment>
<dbReference type="Proteomes" id="UP000233524">
    <property type="component" value="Unassembled WGS sequence"/>
</dbReference>
<dbReference type="PANTHER" id="PTHR40469:SF2">
    <property type="entry name" value="GALACTOSE-BINDING DOMAIN-LIKE SUPERFAMILY PROTEIN"/>
    <property type="match status" value="1"/>
</dbReference>
<dbReference type="EMBL" id="NLAX01000008">
    <property type="protein sequence ID" value="PKS11086.1"/>
    <property type="molecule type" value="Genomic_DNA"/>
</dbReference>
<dbReference type="SUPFAM" id="SSF52317">
    <property type="entry name" value="Class I glutamine amidotransferase-like"/>
    <property type="match status" value="1"/>
</dbReference>
<dbReference type="InterPro" id="IPR029010">
    <property type="entry name" value="ThuA-like"/>
</dbReference>
<proteinExistence type="predicted"/>
<gene>
    <name evidence="2" type="ORF">jhhlp_002847</name>
</gene>
<name>A0A2N3NF27_9PEZI</name>
<dbReference type="OrthoDB" id="3482285at2759"/>
<evidence type="ECO:0000313" key="2">
    <source>
        <dbReference type="EMBL" id="PKS11086.1"/>
    </source>
</evidence>
<sequence length="251" mass="27838">MVRTITIMTETESFQVLVFSKTAGYRHACIPAGHAAFADLATNSNGLFSVVSTEDAAAYFTPESLARFATVIFFQNSLEVLTTAQMDALKGFITNGGGYVGVHCASGAMYSDPWYEKLVGAWFDSHPDPQNGLLKVENKDHYLAVPWVPESGGSSDALPWFDEWYNYKSNPLDPQSNSNKDLDPLTILLSVDHTSFEGGTMGPGHPIAWCREIGAARSFYTALGHFDEAYKDKRFMEQLRRAILWTAKRED</sequence>
<dbReference type="AlphaFoldDB" id="A0A2N3NF27"/>
<keyword evidence="3" id="KW-1185">Reference proteome</keyword>
<feature type="domain" description="ThuA-like" evidence="1">
    <location>
        <begin position="15"/>
        <end position="246"/>
    </location>
</feature>
<evidence type="ECO:0000313" key="3">
    <source>
        <dbReference type="Proteomes" id="UP000233524"/>
    </source>
</evidence>